<dbReference type="InterPro" id="IPR007110">
    <property type="entry name" value="Ig-like_dom"/>
</dbReference>
<evidence type="ECO:0000256" key="4">
    <source>
        <dbReference type="SAM" id="Phobius"/>
    </source>
</evidence>
<dbReference type="GO" id="GO:0002250">
    <property type="term" value="P:adaptive immune response"/>
    <property type="evidence" value="ECO:0007669"/>
    <property type="project" value="UniProtKB-KW"/>
</dbReference>
<dbReference type="Proteomes" id="UP000261340">
    <property type="component" value="Unplaced"/>
</dbReference>
<protein>
    <recommendedName>
        <fullName evidence="5">Ig-like domain-containing protein</fullName>
    </recommendedName>
</protein>
<dbReference type="SUPFAM" id="SSF48726">
    <property type="entry name" value="Immunoglobulin"/>
    <property type="match status" value="1"/>
</dbReference>
<evidence type="ECO:0000313" key="6">
    <source>
        <dbReference type="Ensembl" id="ENSACIP00000026519.1"/>
    </source>
</evidence>
<evidence type="ECO:0000313" key="7">
    <source>
        <dbReference type="Proteomes" id="UP000261340"/>
    </source>
</evidence>
<sequence length="232" mass="26445">QKPLRASTLQYTRGGADSMVVQPGQSLAITCRVYSVTDGSYATGWVRQCGGKPMEWIFHQWGGGSFYKNDALKNKFSYSRDTSAGIVTITGQNLRPEDTAVYYCVQSSVISLFSLIVLVLVSQIKEQKCIYDHDFIIKNFNYCVSQAINIFKYLPCRQCLRILIQLLVFLLLDVAFLPLLVHHYYDQLVSHHQFVCIWKSQVLTKHKIHCGHLPDVLLNLYSFIQDSGSDTY</sequence>
<keyword evidence="2" id="KW-1064">Adaptive immunity</keyword>
<dbReference type="InterPro" id="IPR013106">
    <property type="entry name" value="Ig_V-set"/>
</dbReference>
<dbReference type="InterPro" id="IPR050199">
    <property type="entry name" value="IgHV"/>
</dbReference>
<dbReference type="AlphaFoldDB" id="A0A3Q0SNM1"/>
<organism evidence="6 7">
    <name type="scientific">Amphilophus citrinellus</name>
    <name type="common">Midas cichlid</name>
    <name type="synonym">Cichlasoma citrinellum</name>
    <dbReference type="NCBI Taxonomy" id="61819"/>
    <lineage>
        <taxon>Eukaryota</taxon>
        <taxon>Metazoa</taxon>
        <taxon>Chordata</taxon>
        <taxon>Craniata</taxon>
        <taxon>Vertebrata</taxon>
        <taxon>Euteleostomi</taxon>
        <taxon>Actinopterygii</taxon>
        <taxon>Neopterygii</taxon>
        <taxon>Teleostei</taxon>
        <taxon>Neoteleostei</taxon>
        <taxon>Acanthomorphata</taxon>
        <taxon>Ovalentaria</taxon>
        <taxon>Cichlomorphae</taxon>
        <taxon>Cichliformes</taxon>
        <taxon>Cichlidae</taxon>
        <taxon>New World cichlids</taxon>
        <taxon>Cichlasomatinae</taxon>
        <taxon>Heroini</taxon>
        <taxon>Amphilophus</taxon>
    </lineage>
</organism>
<keyword evidence="1" id="KW-0391">Immunity</keyword>
<feature type="transmembrane region" description="Helical" evidence="4">
    <location>
        <begin position="100"/>
        <end position="121"/>
    </location>
</feature>
<dbReference type="GO" id="GO:0005576">
    <property type="term" value="C:extracellular region"/>
    <property type="evidence" value="ECO:0007669"/>
    <property type="project" value="UniProtKB-ARBA"/>
</dbReference>
<accession>A0A3Q0SNM1</accession>
<dbReference type="InterPro" id="IPR003599">
    <property type="entry name" value="Ig_sub"/>
</dbReference>
<reference evidence="6" key="2">
    <citation type="submission" date="2025-09" db="UniProtKB">
        <authorList>
            <consortium name="Ensembl"/>
        </authorList>
    </citation>
    <scope>IDENTIFICATION</scope>
</reference>
<dbReference type="InterPro" id="IPR013783">
    <property type="entry name" value="Ig-like_fold"/>
</dbReference>
<proteinExistence type="predicted"/>
<dbReference type="SMART" id="SM00409">
    <property type="entry name" value="IG"/>
    <property type="match status" value="1"/>
</dbReference>
<dbReference type="InterPro" id="IPR036179">
    <property type="entry name" value="Ig-like_dom_sf"/>
</dbReference>
<dbReference type="Pfam" id="PF07686">
    <property type="entry name" value="V-set"/>
    <property type="match status" value="1"/>
</dbReference>
<evidence type="ECO:0000256" key="2">
    <source>
        <dbReference type="ARBA" id="ARBA00023130"/>
    </source>
</evidence>
<name>A0A3Q0SNM1_AMPCI</name>
<dbReference type="PROSITE" id="PS50835">
    <property type="entry name" value="IG_LIKE"/>
    <property type="match status" value="1"/>
</dbReference>
<dbReference type="PANTHER" id="PTHR23266">
    <property type="entry name" value="IMMUNOGLOBULIN HEAVY CHAIN"/>
    <property type="match status" value="1"/>
</dbReference>
<dbReference type="SMART" id="SM00406">
    <property type="entry name" value="IGv"/>
    <property type="match status" value="1"/>
</dbReference>
<evidence type="ECO:0000256" key="1">
    <source>
        <dbReference type="ARBA" id="ARBA00022859"/>
    </source>
</evidence>
<keyword evidence="3" id="KW-1280">Immunoglobulin</keyword>
<dbReference type="GeneTree" id="ENSGT01030000234794"/>
<dbReference type="STRING" id="61819.ENSACIP00000026519"/>
<evidence type="ECO:0000256" key="3">
    <source>
        <dbReference type="ARBA" id="ARBA00043265"/>
    </source>
</evidence>
<dbReference type="Ensembl" id="ENSACIT00000027212.1">
    <property type="protein sequence ID" value="ENSACIP00000026519.1"/>
    <property type="gene ID" value="ENSACIG00000020541.1"/>
</dbReference>
<keyword evidence="4" id="KW-1133">Transmembrane helix</keyword>
<reference evidence="6" key="1">
    <citation type="submission" date="2025-08" db="UniProtKB">
        <authorList>
            <consortium name="Ensembl"/>
        </authorList>
    </citation>
    <scope>IDENTIFICATION</scope>
</reference>
<keyword evidence="4" id="KW-0472">Membrane</keyword>
<keyword evidence="7" id="KW-1185">Reference proteome</keyword>
<keyword evidence="4" id="KW-0812">Transmembrane</keyword>
<evidence type="ECO:0000259" key="5">
    <source>
        <dbReference type="PROSITE" id="PS50835"/>
    </source>
</evidence>
<dbReference type="Gene3D" id="2.60.40.10">
    <property type="entry name" value="Immunoglobulins"/>
    <property type="match status" value="1"/>
</dbReference>
<feature type="domain" description="Ig-like" evidence="5">
    <location>
        <begin position="3"/>
        <end position="104"/>
    </location>
</feature>
<feature type="transmembrane region" description="Helical" evidence="4">
    <location>
        <begin position="162"/>
        <end position="185"/>
    </location>
</feature>
<dbReference type="GO" id="GO:0019814">
    <property type="term" value="C:immunoglobulin complex"/>
    <property type="evidence" value="ECO:0007669"/>
    <property type="project" value="UniProtKB-KW"/>
</dbReference>